<evidence type="ECO:0000313" key="4">
    <source>
        <dbReference type="Proteomes" id="UP000620124"/>
    </source>
</evidence>
<keyword evidence="4" id="KW-1185">Reference proteome</keyword>
<organism evidence="3 4">
    <name type="scientific">Mycena venus</name>
    <dbReference type="NCBI Taxonomy" id="2733690"/>
    <lineage>
        <taxon>Eukaryota</taxon>
        <taxon>Fungi</taxon>
        <taxon>Dikarya</taxon>
        <taxon>Basidiomycota</taxon>
        <taxon>Agaricomycotina</taxon>
        <taxon>Agaricomycetes</taxon>
        <taxon>Agaricomycetidae</taxon>
        <taxon>Agaricales</taxon>
        <taxon>Marasmiineae</taxon>
        <taxon>Mycenaceae</taxon>
        <taxon>Mycena</taxon>
    </lineage>
</organism>
<reference evidence="3" key="1">
    <citation type="submission" date="2020-05" db="EMBL/GenBank/DDBJ databases">
        <title>Mycena genomes resolve the evolution of fungal bioluminescence.</title>
        <authorList>
            <person name="Tsai I.J."/>
        </authorList>
    </citation>
    <scope>NUCLEOTIDE SEQUENCE</scope>
    <source>
        <strain evidence="3">CCC161011</strain>
    </source>
</reference>
<evidence type="ECO:0000259" key="2">
    <source>
        <dbReference type="Pfam" id="PF18803"/>
    </source>
</evidence>
<dbReference type="OrthoDB" id="2804062at2759"/>
<feature type="region of interest" description="Disordered" evidence="1">
    <location>
        <begin position="78"/>
        <end position="97"/>
    </location>
</feature>
<evidence type="ECO:0000313" key="3">
    <source>
        <dbReference type="EMBL" id="KAF7368255.1"/>
    </source>
</evidence>
<dbReference type="PANTHER" id="PTHR33096">
    <property type="entry name" value="CXC2 DOMAIN-CONTAINING PROTEIN"/>
    <property type="match status" value="1"/>
</dbReference>
<dbReference type="EMBL" id="JACAZI010000002">
    <property type="protein sequence ID" value="KAF7368255.1"/>
    <property type="molecule type" value="Genomic_DNA"/>
</dbReference>
<dbReference type="AlphaFoldDB" id="A0A8H6Z2S6"/>
<proteinExistence type="predicted"/>
<dbReference type="InterPro" id="IPR040521">
    <property type="entry name" value="KDZ"/>
</dbReference>
<gene>
    <name evidence="3" type="ORF">MVEN_00146100</name>
</gene>
<feature type="compositionally biased region" description="Basic and acidic residues" evidence="1">
    <location>
        <begin position="636"/>
        <end position="649"/>
    </location>
</feature>
<dbReference type="InterPro" id="IPR041457">
    <property type="entry name" value="CxC2_KDZ-assoc"/>
</dbReference>
<feature type="region of interest" description="Disordered" evidence="1">
    <location>
        <begin position="621"/>
        <end position="669"/>
    </location>
</feature>
<dbReference type="Pfam" id="PF18758">
    <property type="entry name" value="KDZ"/>
    <property type="match status" value="1"/>
</dbReference>
<dbReference type="Proteomes" id="UP000620124">
    <property type="component" value="Unassembled WGS sequence"/>
</dbReference>
<dbReference type="Pfam" id="PF18803">
    <property type="entry name" value="CxC2"/>
    <property type="match status" value="1"/>
</dbReference>
<protein>
    <submittedName>
        <fullName evidence="3">CxC2 domain-containing protein</fullName>
    </submittedName>
</protein>
<name>A0A8H6Z2S6_9AGAR</name>
<accession>A0A8H6Z2S6</accession>
<comment type="caution">
    <text evidence="3">The sequence shown here is derived from an EMBL/GenBank/DDBJ whole genome shotgun (WGS) entry which is preliminary data.</text>
</comment>
<evidence type="ECO:0000256" key="1">
    <source>
        <dbReference type="SAM" id="MobiDB-lite"/>
    </source>
</evidence>
<sequence>MASSNISGSREGNRQMKGNIEYEIHPQETSHDRGYHLTSNGSRKISTTANVRMKKQKVALQDLADLYGAWIPAPGRGEDYSLGDEQSTEEEDANMGEKRKHYLSSDEPNVLWRKLVQQLLDTFMRCEGLGDSMTKPQCAYCQAVHTPKSWLLCSEDCGVFLQCHACAVERHAIHPLHRLWEWNGTFWTKKTLYSLNCVYQLGHGGFPCKMPSIARNGCRDSNLDQLLKNDWYPGSTVDPATCVTFRVLELFHLLNVVGNINVHDFIGTLERETDACHVGKVPDRYKDAPTIQQEWRVHLRVGARCGAGHAPMRGVNLPDGWWEVSPEFRFLYMLILAMDANFRLKNRLRVNEHDDPSFGSGLGYLVEEGPYKEHLRGYVGEPDVSTCIVFMALMQKDTRLMTGLRASGMGGVVCARHELVRPQGVGDLQKGNGEYSNMDYIFLSSIIGVAVLGIIISYDIACQWKIGLPERLDQMPEALKLDLTVDLQFGLPVWHAAAHEKKCQAQNSLTYVEGAGRTDGEGIERTWLVLNPLGWATKEMGNGARHDALEDKIDHHNFEKNIGQGETLARRLVLAIDERDIQVAAFREVDVMLRSSLRKEWQAMIDAWRADPTKPNPYEIAPGTEGGAKQSGHSTGIDKRGGEGSHGRGETAQVECNGVSGGGAAARGDTVKLGSSARRRDGRFLTTNREGKVEEMRIGFLSKLRRFRELQRVYTPGTAEEVEREEEARDPELPLPKPEDIKLFLPSRLRERVWEAGCKEGITRRESKLHEGQCWDSLHHLRSRLHCKRHLINNRNEEVVGQRASTWVATLIGQVGERVDSTAAKYRRMRMALLRLKGIEHCEKEGFKELQAADITLDEEREADAKATKRLGLIGVKKKKKAAGPALSLREQKVSWIWTSGGGPGKDKPALHEAVCVDWARAQLRKCRWEEEVQLLREEMRCVLRYLRWQVQQWELRRAACVGEVIPKVRAGLEAYAARQAALYRDIAQRFKSDWDALAKTVLQNAVLQDEAMADIMASFSALMENSGGTADDGAGSTFATVAEATVPVEIGGAGDTGEVAALQVPEGGGVGVERGAVAQLEIAF</sequence>
<feature type="domain" description="CxC2-like cysteine cluster KDZ transposase-associated" evidence="2">
    <location>
        <begin position="220"/>
        <end position="275"/>
    </location>
</feature>
<dbReference type="PANTHER" id="PTHR33096:SF1">
    <property type="entry name" value="CXC1-LIKE CYSTEINE CLUSTER ASSOCIATED WITH KDZ TRANSPOSASES DOMAIN-CONTAINING PROTEIN"/>
    <property type="match status" value="1"/>
</dbReference>